<sequence>MKATLRKFIAPFLFILTLGVITSLYSYDAKADVGVQSSQGISVRSTKVESNRIIKVPDKESERQQLSRGSSSASFQLIQYAYKFLGRPYVWAASGPKAFDCSGFTSYVYSKFGYDLPHYTGEQVSMGKSISRSNLKTGDLVFFDTTGSDSHVGIYIGNGKFIHASSGKRKVMISDLSEAYYKSRFSAARRIIS</sequence>
<dbReference type="PATRIC" id="fig|1121318.3.peg.1374"/>
<feature type="domain" description="NlpC/P60" evidence="5">
    <location>
        <begin position="71"/>
        <end position="192"/>
    </location>
</feature>
<dbReference type="RefSeq" id="WP_052220934.1">
    <property type="nucleotide sequence ID" value="NZ_LHUR01000018.1"/>
</dbReference>
<dbReference type="EC" id="3.4.-.-" evidence="6"/>
<dbReference type="InterPro" id="IPR051202">
    <property type="entry name" value="Peptidase_C40"/>
</dbReference>
<dbReference type="STRING" id="36844.SAMN04488501_111111"/>
<dbReference type="GO" id="GO:0106415">
    <property type="term" value="F:muramoyltetrapeptide carboxypeptidase activity"/>
    <property type="evidence" value="ECO:0007669"/>
    <property type="project" value="UniProtKB-EC"/>
</dbReference>
<dbReference type="InterPro" id="IPR038765">
    <property type="entry name" value="Papain-like_cys_pep_sf"/>
</dbReference>
<gene>
    <name evidence="6" type="primary">mepS</name>
    <name evidence="6" type="ORF">CLHOM_13640</name>
</gene>
<keyword evidence="4" id="KW-0788">Thiol protease</keyword>
<evidence type="ECO:0000259" key="5">
    <source>
        <dbReference type="PROSITE" id="PS51935"/>
    </source>
</evidence>
<organism evidence="6 7">
    <name type="scientific">Clostridium homopropionicum DSM 5847</name>
    <dbReference type="NCBI Taxonomy" id="1121318"/>
    <lineage>
        <taxon>Bacteria</taxon>
        <taxon>Bacillati</taxon>
        <taxon>Bacillota</taxon>
        <taxon>Clostridia</taxon>
        <taxon>Eubacteriales</taxon>
        <taxon>Clostridiaceae</taxon>
        <taxon>Clostridium</taxon>
    </lineage>
</organism>
<dbReference type="SUPFAM" id="SSF54001">
    <property type="entry name" value="Cysteine proteinases"/>
    <property type="match status" value="1"/>
</dbReference>
<proteinExistence type="inferred from homology"/>
<dbReference type="PROSITE" id="PS51935">
    <property type="entry name" value="NLPC_P60"/>
    <property type="match status" value="1"/>
</dbReference>
<dbReference type="GO" id="GO:0008234">
    <property type="term" value="F:cysteine-type peptidase activity"/>
    <property type="evidence" value="ECO:0007669"/>
    <property type="project" value="UniProtKB-KW"/>
</dbReference>
<dbReference type="Pfam" id="PF00877">
    <property type="entry name" value="NLPC_P60"/>
    <property type="match status" value="1"/>
</dbReference>
<dbReference type="EC" id="3.4.17.13" evidence="6"/>
<dbReference type="InterPro" id="IPR000064">
    <property type="entry name" value="NLP_P60_dom"/>
</dbReference>
<comment type="caution">
    <text evidence="6">The sequence shown here is derived from an EMBL/GenBank/DDBJ whole genome shotgun (WGS) entry which is preliminary data.</text>
</comment>
<evidence type="ECO:0000256" key="1">
    <source>
        <dbReference type="ARBA" id="ARBA00007074"/>
    </source>
</evidence>
<evidence type="ECO:0000256" key="4">
    <source>
        <dbReference type="ARBA" id="ARBA00022807"/>
    </source>
</evidence>
<keyword evidence="6" id="KW-0121">Carboxypeptidase</keyword>
<dbReference type="Gene3D" id="3.90.1720.10">
    <property type="entry name" value="endopeptidase domain like (from Nostoc punctiforme)"/>
    <property type="match status" value="1"/>
</dbReference>
<evidence type="ECO:0000256" key="2">
    <source>
        <dbReference type="ARBA" id="ARBA00022670"/>
    </source>
</evidence>
<dbReference type="Proteomes" id="UP000037043">
    <property type="component" value="Unassembled WGS sequence"/>
</dbReference>
<keyword evidence="2" id="KW-0645">Protease</keyword>
<keyword evidence="7" id="KW-1185">Reference proteome</keyword>
<protein>
    <submittedName>
        <fullName evidence="6">Murein DD-endopeptidase MepS/murein LD-carboxypeptidase</fullName>
        <ecNumber evidence="6">3.4.-.-</ecNumber>
        <ecNumber evidence="6">3.4.17.13</ecNumber>
    </submittedName>
</protein>
<comment type="similarity">
    <text evidence="1">Belongs to the peptidase C40 family.</text>
</comment>
<evidence type="ECO:0000313" key="6">
    <source>
        <dbReference type="EMBL" id="KOA20165.1"/>
    </source>
</evidence>
<evidence type="ECO:0000313" key="7">
    <source>
        <dbReference type="Proteomes" id="UP000037043"/>
    </source>
</evidence>
<reference evidence="7" key="1">
    <citation type="submission" date="2015-08" db="EMBL/GenBank/DDBJ databases">
        <title>Genome sequence of the strict anaerobe Clostridium homopropionicum LuHBu1 (DSM 5847T).</title>
        <authorList>
            <person name="Poehlein A."/>
            <person name="Beck M."/>
            <person name="Schiel-Bengelsdorf B."/>
            <person name="Bengelsdorf F.R."/>
            <person name="Daniel R."/>
            <person name="Duerre P."/>
        </authorList>
    </citation>
    <scope>NUCLEOTIDE SEQUENCE [LARGE SCALE GENOMIC DNA]</scope>
    <source>
        <strain evidence="7">DSM 5847</strain>
    </source>
</reference>
<accession>A0A0L6ZB25</accession>
<dbReference type="GO" id="GO:0006508">
    <property type="term" value="P:proteolysis"/>
    <property type="evidence" value="ECO:0007669"/>
    <property type="project" value="UniProtKB-KW"/>
</dbReference>
<dbReference type="AlphaFoldDB" id="A0A0L6ZB25"/>
<dbReference type="EMBL" id="LHUR01000018">
    <property type="protein sequence ID" value="KOA20165.1"/>
    <property type="molecule type" value="Genomic_DNA"/>
</dbReference>
<keyword evidence="3 6" id="KW-0378">Hydrolase</keyword>
<dbReference type="PANTHER" id="PTHR47053">
    <property type="entry name" value="MUREIN DD-ENDOPEPTIDASE MEPH-RELATED"/>
    <property type="match status" value="1"/>
</dbReference>
<name>A0A0L6ZB25_9CLOT</name>
<evidence type="ECO:0000256" key="3">
    <source>
        <dbReference type="ARBA" id="ARBA00022801"/>
    </source>
</evidence>
<dbReference type="PANTHER" id="PTHR47053:SF1">
    <property type="entry name" value="MUREIN DD-ENDOPEPTIDASE MEPH-RELATED"/>
    <property type="match status" value="1"/>
</dbReference>